<evidence type="ECO:0000313" key="2">
    <source>
        <dbReference type="WBParaSite" id="SPAL_0001202600.1"/>
    </source>
</evidence>
<name>A0A0N5C207_STREA</name>
<dbReference type="AlphaFoldDB" id="A0A0N5C207"/>
<proteinExistence type="predicted"/>
<dbReference type="Proteomes" id="UP000046392">
    <property type="component" value="Unplaced"/>
</dbReference>
<protein>
    <submittedName>
        <fullName evidence="2">Site-specific DNA-methyltransferase (adenine-specific)</fullName>
    </submittedName>
</protein>
<reference evidence="2" key="1">
    <citation type="submission" date="2017-02" db="UniProtKB">
        <authorList>
            <consortium name="WormBaseParasite"/>
        </authorList>
    </citation>
    <scope>IDENTIFICATION</scope>
</reference>
<keyword evidence="1" id="KW-1185">Reference proteome</keyword>
<organism evidence="1 2">
    <name type="scientific">Strongyloides papillosus</name>
    <name type="common">Intestinal threadworm</name>
    <dbReference type="NCBI Taxonomy" id="174720"/>
    <lineage>
        <taxon>Eukaryota</taxon>
        <taxon>Metazoa</taxon>
        <taxon>Ecdysozoa</taxon>
        <taxon>Nematoda</taxon>
        <taxon>Chromadorea</taxon>
        <taxon>Rhabditida</taxon>
        <taxon>Tylenchina</taxon>
        <taxon>Panagrolaimomorpha</taxon>
        <taxon>Strongyloidoidea</taxon>
        <taxon>Strongyloididae</taxon>
        <taxon>Strongyloides</taxon>
    </lineage>
</organism>
<sequence length="53" mass="6241">MYANYLRVLGSGLEEKDFYRVILDNVPENFRAEIVRDAMEKPDGLMMDPEYLL</sequence>
<dbReference type="WBParaSite" id="SPAL_0001202600.1">
    <property type="protein sequence ID" value="SPAL_0001202600.1"/>
    <property type="gene ID" value="SPAL_0001202600"/>
</dbReference>
<accession>A0A0N5C207</accession>
<evidence type="ECO:0000313" key="1">
    <source>
        <dbReference type="Proteomes" id="UP000046392"/>
    </source>
</evidence>